<evidence type="ECO:0000313" key="3">
    <source>
        <dbReference type="EMBL" id="MBS5333696.1"/>
    </source>
</evidence>
<name>A0A943HKI1_9FIRM</name>
<dbReference type="InterPro" id="IPR036086">
    <property type="entry name" value="ParB/Sulfiredoxin_sf"/>
</dbReference>
<evidence type="ECO:0000256" key="1">
    <source>
        <dbReference type="SAM" id="MobiDB-lite"/>
    </source>
</evidence>
<proteinExistence type="predicted"/>
<dbReference type="Pfam" id="PF02195">
    <property type="entry name" value="ParB_N"/>
    <property type="match status" value="1"/>
</dbReference>
<dbReference type="Gene3D" id="3.90.1530.30">
    <property type="match status" value="1"/>
</dbReference>
<feature type="region of interest" description="Disordered" evidence="1">
    <location>
        <begin position="1"/>
        <end position="33"/>
    </location>
</feature>
<gene>
    <name evidence="3" type="ORF">KHY36_14380</name>
</gene>
<comment type="caution">
    <text evidence="3">The sequence shown here is derived from an EMBL/GenBank/DDBJ whole genome shotgun (WGS) entry which is preliminary data.</text>
</comment>
<evidence type="ECO:0000259" key="2">
    <source>
        <dbReference type="Pfam" id="PF02195"/>
    </source>
</evidence>
<organism evidence="3 4">
    <name type="scientific">Subdoligranulum variabile</name>
    <dbReference type="NCBI Taxonomy" id="214851"/>
    <lineage>
        <taxon>Bacteria</taxon>
        <taxon>Bacillati</taxon>
        <taxon>Bacillota</taxon>
        <taxon>Clostridia</taxon>
        <taxon>Eubacteriales</taxon>
        <taxon>Oscillospiraceae</taxon>
        <taxon>Subdoligranulum</taxon>
    </lineage>
</organism>
<sequence length="417" mass="47788">MAMKTAPKRKLVSMDAPSREAVRKGNDNDAAGKTGLLENGVDSKIMDICIDDIRLNPDNAIFVENDTEEDINNLAYDIEKNGLLHNLVVFEVTEKNAEGRGEKRAYMLLSGERRYKAIKKLYERGKFTYKTIKGCRVITTRMNETQKKALLYSANLQVRGGFSDESIRRKVVGEFVKCLQQAPYNMTEAEAKRFTKEIAPDKTKTLNKDLRIENDLNRDLLQMLDQRLLGRSECEIYVRFTPEQQQKIAEQYKKLLKIDCHGEERANTPKSHLEEKRDDIHNAFLEDLKDSLLEKYMRDTDAKIDAACAKFEKGYAELLAMSEAYEAALISGNEAVAEIKKEETLKRKETNASAEGKTFVQKNVKAVAEKIGRKIESRSYQKGLKDMTREARLQDIEALDDLIEKATRLRQMIEEQH</sequence>
<dbReference type="SUPFAM" id="SSF110849">
    <property type="entry name" value="ParB/Sulfiredoxin"/>
    <property type="match status" value="1"/>
</dbReference>
<reference evidence="3" key="1">
    <citation type="submission" date="2021-02" db="EMBL/GenBank/DDBJ databases">
        <title>Infant gut strain persistence is associated with maternal origin, phylogeny, and functional potential including surface adhesion and iron acquisition.</title>
        <authorList>
            <person name="Lou Y.C."/>
        </authorList>
    </citation>
    <scope>NUCLEOTIDE SEQUENCE</scope>
    <source>
        <strain evidence="3">L3_101_000M1_dasL3_101_000M1_concoct_87</strain>
    </source>
</reference>
<dbReference type="AlphaFoldDB" id="A0A943HKI1"/>
<feature type="compositionally biased region" description="Basic and acidic residues" evidence="1">
    <location>
        <begin position="17"/>
        <end position="27"/>
    </location>
</feature>
<dbReference type="Proteomes" id="UP000759273">
    <property type="component" value="Unassembled WGS sequence"/>
</dbReference>
<accession>A0A943HKI1</accession>
<feature type="compositionally biased region" description="Basic residues" evidence="1">
    <location>
        <begin position="1"/>
        <end position="11"/>
    </location>
</feature>
<evidence type="ECO:0000313" key="4">
    <source>
        <dbReference type="Proteomes" id="UP000759273"/>
    </source>
</evidence>
<feature type="domain" description="ParB-like N-terminal" evidence="2">
    <location>
        <begin position="45"/>
        <end position="122"/>
    </location>
</feature>
<dbReference type="EMBL" id="JAGZGG010000054">
    <property type="protein sequence ID" value="MBS5333696.1"/>
    <property type="molecule type" value="Genomic_DNA"/>
</dbReference>
<dbReference type="InterPro" id="IPR003115">
    <property type="entry name" value="ParB_N"/>
</dbReference>
<protein>
    <submittedName>
        <fullName evidence="3">ParB N-terminal domain-containing protein</fullName>
    </submittedName>
</protein>